<feature type="transmembrane region" description="Helical" evidence="2">
    <location>
        <begin position="295"/>
        <end position="314"/>
    </location>
</feature>
<keyword evidence="2" id="KW-1133">Transmembrane helix</keyword>
<organism evidence="3 4">
    <name type="scientific">Puccinia striiformis f. sp. tritici PST-78</name>
    <dbReference type="NCBI Taxonomy" id="1165861"/>
    <lineage>
        <taxon>Eukaryota</taxon>
        <taxon>Fungi</taxon>
        <taxon>Dikarya</taxon>
        <taxon>Basidiomycota</taxon>
        <taxon>Pucciniomycotina</taxon>
        <taxon>Pucciniomycetes</taxon>
        <taxon>Pucciniales</taxon>
        <taxon>Pucciniaceae</taxon>
        <taxon>Puccinia</taxon>
    </lineage>
</organism>
<feature type="transmembrane region" description="Helical" evidence="2">
    <location>
        <begin position="182"/>
        <end position="204"/>
    </location>
</feature>
<gene>
    <name evidence="3" type="ORF">PSTG_11072</name>
</gene>
<dbReference type="STRING" id="1165861.A0A0L0V8R6"/>
<sequence>MVAFRYGEWDYICQVSPQPICNLFYRQLLVHPDRGIQAAPDTYLGLSTDNQTEREQQISEAGLGIRSFCSLPRMESTGGKFNSLGNPANIVVCCVSIFAIGWLLLKTYKRKAAVARIEMMSLLTIYGLMKFFEILDTGSILKQGSLSIVWITSIHHSLTFIFYFNLIWIGFLSLQVVEDGTLLSLAPMFSTFAFLFIGSVYIFLDTGFAVTHYFSSQPASHLYSPWTFSMVILWPFISLTIYAGLTILVTVRILGELKPIIILLCGLITISIAEIFRWILTQPICHSSNATVDGSFIASILEMISVALLVYIWVSLTEAEWDEYNDLGFGYPPPPSNQPILEPKYSIRNPSPPNQSVHGHPDGTMIIDPSNNNQFLTPADHIHQHPLSNHYDHQPSSLTNQHPHLDPDQSTYPLDHHHQSNLANQ</sequence>
<feature type="transmembrane region" description="Helical" evidence="2">
    <location>
        <begin position="88"/>
        <end position="105"/>
    </location>
</feature>
<dbReference type="Proteomes" id="UP000054564">
    <property type="component" value="Unassembled WGS sequence"/>
</dbReference>
<reference evidence="4" key="1">
    <citation type="submission" date="2014-03" db="EMBL/GenBank/DDBJ databases">
        <title>The Genome Sequence of Puccinia striiformis f. sp. tritici PST-78.</title>
        <authorList>
            <consortium name="The Broad Institute Genome Sequencing Platform"/>
            <person name="Cuomo C."/>
            <person name="Hulbert S."/>
            <person name="Chen X."/>
            <person name="Walker B."/>
            <person name="Young S.K."/>
            <person name="Zeng Q."/>
            <person name="Gargeya S."/>
            <person name="Fitzgerald M."/>
            <person name="Haas B."/>
            <person name="Abouelleil A."/>
            <person name="Alvarado L."/>
            <person name="Arachchi H.M."/>
            <person name="Berlin A.M."/>
            <person name="Chapman S.B."/>
            <person name="Goldberg J."/>
            <person name="Griggs A."/>
            <person name="Gujja S."/>
            <person name="Hansen M."/>
            <person name="Howarth C."/>
            <person name="Imamovic A."/>
            <person name="Larimer J."/>
            <person name="McCowan C."/>
            <person name="Montmayeur A."/>
            <person name="Murphy C."/>
            <person name="Neiman D."/>
            <person name="Pearson M."/>
            <person name="Priest M."/>
            <person name="Roberts A."/>
            <person name="Saif S."/>
            <person name="Shea T."/>
            <person name="Sisk P."/>
            <person name="Sykes S."/>
            <person name="Wortman J."/>
            <person name="Nusbaum C."/>
            <person name="Birren B."/>
        </authorList>
    </citation>
    <scope>NUCLEOTIDE SEQUENCE [LARGE SCALE GENOMIC DNA]</scope>
    <source>
        <strain evidence="4">race PST-78</strain>
    </source>
</reference>
<dbReference type="PANTHER" id="PTHR35329">
    <property type="entry name" value="CHITIN SYNTHASE EXPORT CHAPERONE"/>
    <property type="match status" value="1"/>
</dbReference>
<accession>A0A0L0V8R6</accession>
<feature type="transmembrane region" description="Helical" evidence="2">
    <location>
        <begin position="117"/>
        <end position="135"/>
    </location>
</feature>
<feature type="region of interest" description="Disordered" evidence="1">
    <location>
        <begin position="340"/>
        <end position="425"/>
    </location>
</feature>
<dbReference type="GO" id="GO:0005789">
    <property type="term" value="C:endoplasmic reticulum membrane"/>
    <property type="evidence" value="ECO:0007669"/>
    <property type="project" value="TreeGrafter"/>
</dbReference>
<keyword evidence="2" id="KW-0812">Transmembrane</keyword>
<dbReference type="PANTHER" id="PTHR35329:SF1">
    <property type="entry name" value="CHITIN SYNTHASE EXPORT CHAPERONE"/>
    <property type="match status" value="1"/>
</dbReference>
<name>A0A0L0V8R6_9BASI</name>
<evidence type="ECO:0000313" key="4">
    <source>
        <dbReference type="Proteomes" id="UP000054564"/>
    </source>
</evidence>
<feature type="transmembrane region" description="Helical" evidence="2">
    <location>
        <begin position="260"/>
        <end position="280"/>
    </location>
</feature>
<keyword evidence="4" id="KW-1185">Reference proteome</keyword>
<evidence type="ECO:0000256" key="1">
    <source>
        <dbReference type="SAM" id="MobiDB-lite"/>
    </source>
</evidence>
<comment type="caution">
    <text evidence="3">The sequence shown here is derived from an EMBL/GenBank/DDBJ whole genome shotgun (WGS) entry which is preliminary data.</text>
</comment>
<dbReference type="EMBL" id="AJIL01000094">
    <property type="protein sequence ID" value="KNE95581.1"/>
    <property type="molecule type" value="Genomic_DNA"/>
</dbReference>
<feature type="compositionally biased region" description="Polar residues" evidence="1">
    <location>
        <begin position="394"/>
        <end position="412"/>
    </location>
</feature>
<dbReference type="GO" id="GO:0006457">
    <property type="term" value="P:protein folding"/>
    <property type="evidence" value="ECO:0007669"/>
    <property type="project" value="TreeGrafter"/>
</dbReference>
<dbReference type="InterPro" id="IPR022057">
    <property type="entry name" value="Chs7"/>
</dbReference>
<feature type="transmembrane region" description="Helical" evidence="2">
    <location>
        <begin position="224"/>
        <end position="248"/>
    </location>
</feature>
<keyword evidence="2" id="KW-0472">Membrane</keyword>
<dbReference type="AlphaFoldDB" id="A0A0L0V8R6"/>
<protein>
    <submittedName>
        <fullName evidence="3">Uncharacterized protein</fullName>
    </submittedName>
</protein>
<dbReference type="GO" id="GO:0051082">
    <property type="term" value="F:unfolded protein binding"/>
    <property type="evidence" value="ECO:0007669"/>
    <property type="project" value="TreeGrafter"/>
</dbReference>
<dbReference type="OrthoDB" id="5582162at2759"/>
<evidence type="ECO:0000256" key="2">
    <source>
        <dbReference type="SAM" id="Phobius"/>
    </source>
</evidence>
<feature type="transmembrane region" description="Helical" evidence="2">
    <location>
        <begin position="147"/>
        <end position="170"/>
    </location>
</feature>
<dbReference type="Pfam" id="PF12271">
    <property type="entry name" value="Chs7"/>
    <property type="match status" value="1"/>
</dbReference>
<proteinExistence type="predicted"/>
<evidence type="ECO:0000313" key="3">
    <source>
        <dbReference type="EMBL" id="KNE95581.1"/>
    </source>
</evidence>